<dbReference type="InterPro" id="IPR044750">
    <property type="entry name" value="C2_SRC2/BAP"/>
</dbReference>
<name>A0AAD2DY18_9LAMI</name>
<feature type="domain" description="C2" evidence="1">
    <location>
        <begin position="1"/>
        <end position="115"/>
    </location>
</feature>
<organism evidence="2 3">
    <name type="scientific">Fraxinus pennsylvanica</name>
    <dbReference type="NCBI Taxonomy" id="56036"/>
    <lineage>
        <taxon>Eukaryota</taxon>
        <taxon>Viridiplantae</taxon>
        <taxon>Streptophyta</taxon>
        <taxon>Embryophyta</taxon>
        <taxon>Tracheophyta</taxon>
        <taxon>Spermatophyta</taxon>
        <taxon>Magnoliopsida</taxon>
        <taxon>eudicotyledons</taxon>
        <taxon>Gunneridae</taxon>
        <taxon>Pentapetalae</taxon>
        <taxon>asterids</taxon>
        <taxon>lamiids</taxon>
        <taxon>Lamiales</taxon>
        <taxon>Oleaceae</taxon>
        <taxon>Oleeae</taxon>
        <taxon>Fraxinus</taxon>
    </lineage>
</organism>
<dbReference type="Proteomes" id="UP000834106">
    <property type="component" value="Chromosome 10"/>
</dbReference>
<dbReference type="InterPro" id="IPR000008">
    <property type="entry name" value="C2_dom"/>
</dbReference>
<proteinExistence type="predicted"/>
<accession>A0AAD2DY18</accession>
<protein>
    <recommendedName>
        <fullName evidence="1">C2 domain-containing protein</fullName>
    </recommendedName>
</protein>
<dbReference type="GO" id="GO:0006952">
    <property type="term" value="P:defense response"/>
    <property type="evidence" value="ECO:0007669"/>
    <property type="project" value="InterPro"/>
</dbReference>
<dbReference type="Pfam" id="PF00168">
    <property type="entry name" value="C2"/>
    <property type="match status" value="1"/>
</dbReference>
<evidence type="ECO:0000259" key="1">
    <source>
        <dbReference type="PROSITE" id="PS50004"/>
    </source>
</evidence>
<dbReference type="InterPro" id="IPR035892">
    <property type="entry name" value="C2_domain_sf"/>
</dbReference>
<sequence length="277" mass="30057">MEYRPLDITVISAEGIKDVTLFSKMNVYVVVSIAGYPKSKKTTIVDKDCGTHPKWNHHMNFVVDEPYLTKHGLSLQFQLMADRSIGWDKEVGEVTVPIDELFQNVNSNPGGERVVEYQVRTSSGKPKGKIKFSYKFGEKFTRQVETKKHMDEPMTAYPAPRHVAGGSVPPHQGMGYGAPPPGMAYQQYPQYPSHPGYGYPPPGGHAPPGYGYPQPGYGAYPAVHNPKKKKSGMGSGLAMGLGAGLLGGMLVGDMVDDAAAYDAGYDDAMGDMGGFDF</sequence>
<gene>
    <name evidence="2" type="ORF">FPE_LOCUS17272</name>
</gene>
<dbReference type="Gene3D" id="2.60.40.150">
    <property type="entry name" value="C2 domain"/>
    <property type="match status" value="1"/>
</dbReference>
<dbReference type="AlphaFoldDB" id="A0AAD2DY18"/>
<dbReference type="PROSITE" id="PS50004">
    <property type="entry name" value="C2"/>
    <property type="match status" value="1"/>
</dbReference>
<dbReference type="SMART" id="SM00239">
    <property type="entry name" value="C2"/>
    <property type="match status" value="1"/>
</dbReference>
<dbReference type="PANTHER" id="PTHR32246">
    <property type="entry name" value="INGRESSION PROTEIN FIC1"/>
    <property type="match status" value="1"/>
</dbReference>
<dbReference type="PANTHER" id="PTHR32246:SF163">
    <property type="entry name" value="PROTEIN SRC2-LIKE"/>
    <property type="match status" value="1"/>
</dbReference>
<dbReference type="SUPFAM" id="SSF49562">
    <property type="entry name" value="C2 domain (Calcium/lipid-binding domain, CaLB)"/>
    <property type="match status" value="1"/>
</dbReference>
<evidence type="ECO:0000313" key="2">
    <source>
        <dbReference type="EMBL" id="CAI9769018.1"/>
    </source>
</evidence>
<reference evidence="2" key="1">
    <citation type="submission" date="2023-05" db="EMBL/GenBank/DDBJ databases">
        <authorList>
            <person name="Huff M."/>
        </authorList>
    </citation>
    <scope>NUCLEOTIDE SEQUENCE</scope>
</reference>
<keyword evidence="3" id="KW-1185">Reference proteome</keyword>
<dbReference type="EMBL" id="OU503045">
    <property type="protein sequence ID" value="CAI9769018.1"/>
    <property type="molecule type" value="Genomic_DNA"/>
</dbReference>
<evidence type="ECO:0000313" key="3">
    <source>
        <dbReference type="Proteomes" id="UP000834106"/>
    </source>
</evidence>
<dbReference type="CDD" id="cd04051">
    <property type="entry name" value="C2_SRC2_like"/>
    <property type="match status" value="1"/>
</dbReference>